<dbReference type="RefSeq" id="WP_245909597.1">
    <property type="nucleotide sequence ID" value="NZ_QJJS01000017.1"/>
</dbReference>
<keyword evidence="8" id="KW-1185">Reference proteome</keyword>
<dbReference type="EMBL" id="QJJS01000017">
    <property type="protein sequence ID" value="PXW93845.1"/>
    <property type="molecule type" value="Genomic_DNA"/>
</dbReference>
<protein>
    <submittedName>
        <fullName evidence="7">Lyso-ornithine lipid acyltransferase</fullName>
    </submittedName>
</protein>
<evidence type="ECO:0000259" key="6">
    <source>
        <dbReference type="SMART" id="SM00563"/>
    </source>
</evidence>
<dbReference type="Proteomes" id="UP000247811">
    <property type="component" value="Unassembled WGS sequence"/>
</dbReference>
<proteinExistence type="predicted"/>
<evidence type="ECO:0000256" key="5">
    <source>
        <dbReference type="ARBA" id="ARBA00023315"/>
    </source>
</evidence>
<evidence type="ECO:0000256" key="4">
    <source>
        <dbReference type="ARBA" id="ARBA00023098"/>
    </source>
</evidence>
<dbReference type="Pfam" id="PF01553">
    <property type="entry name" value="Acyltransferase"/>
    <property type="match status" value="1"/>
</dbReference>
<keyword evidence="5 7" id="KW-0012">Acyltransferase</keyword>
<dbReference type="PANTHER" id="PTHR10434">
    <property type="entry name" value="1-ACYL-SN-GLYCEROL-3-PHOSPHATE ACYLTRANSFERASE"/>
    <property type="match status" value="1"/>
</dbReference>
<accession>A0A318GXB6</accession>
<organism evidence="7 8">
    <name type="scientific">Sphaerotilus hippei</name>
    <dbReference type="NCBI Taxonomy" id="744406"/>
    <lineage>
        <taxon>Bacteria</taxon>
        <taxon>Pseudomonadati</taxon>
        <taxon>Pseudomonadota</taxon>
        <taxon>Betaproteobacteria</taxon>
        <taxon>Burkholderiales</taxon>
        <taxon>Sphaerotilaceae</taxon>
        <taxon>Sphaerotilus</taxon>
    </lineage>
</organism>
<gene>
    <name evidence="7" type="ORF">C7444_11751</name>
</gene>
<feature type="domain" description="Phospholipid/glycerol acyltransferase" evidence="6">
    <location>
        <begin position="68"/>
        <end position="181"/>
    </location>
</feature>
<dbReference type="SUPFAM" id="SSF69593">
    <property type="entry name" value="Glycerol-3-phosphate (1)-acyltransferase"/>
    <property type="match status" value="1"/>
</dbReference>
<keyword evidence="3 7" id="KW-0808">Transferase</keyword>
<comment type="caution">
    <text evidence="7">The sequence shown here is derived from an EMBL/GenBank/DDBJ whole genome shotgun (WGS) entry which is preliminary data.</text>
</comment>
<evidence type="ECO:0000256" key="2">
    <source>
        <dbReference type="ARBA" id="ARBA00022516"/>
    </source>
</evidence>
<evidence type="ECO:0000313" key="7">
    <source>
        <dbReference type="EMBL" id="PXW93845.1"/>
    </source>
</evidence>
<evidence type="ECO:0000256" key="3">
    <source>
        <dbReference type="ARBA" id="ARBA00022679"/>
    </source>
</evidence>
<keyword evidence="4" id="KW-0443">Lipid metabolism</keyword>
<dbReference type="SMART" id="SM00563">
    <property type="entry name" value="PlsC"/>
    <property type="match status" value="1"/>
</dbReference>
<dbReference type="InterPro" id="IPR002123">
    <property type="entry name" value="Plipid/glycerol_acylTrfase"/>
</dbReference>
<dbReference type="PANTHER" id="PTHR10434:SF64">
    <property type="entry name" value="1-ACYL-SN-GLYCEROL-3-PHOSPHATE ACYLTRANSFERASE-RELATED"/>
    <property type="match status" value="1"/>
</dbReference>
<dbReference type="CDD" id="cd07989">
    <property type="entry name" value="LPLAT_AGPAT-like"/>
    <property type="match status" value="1"/>
</dbReference>
<dbReference type="GO" id="GO:0006654">
    <property type="term" value="P:phosphatidic acid biosynthetic process"/>
    <property type="evidence" value="ECO:0007669"/>
    <property type="project" value="TreeGrafter"/>
</dbReference>
<keyword evidence="2" id="KW-0444">Lipid biosynthesis</keyword>
<dbReference type="GO" id="GO:0003841">
    <property type="term" value="F:1-acylglycerol-3-phosphate O-acyltransferase activity"/>
    <property type="evidence" value="ECO:0007669"/>
    <property type="project" value="TreeGrafter"/>
</dbReference>
<dbReference type="AlphaFoldDB" id="A0A318GXB6"/>
<reference evidence="7 8" key="1">
    <citation type="submission" date="2018-05" db="EMBL/GenBank/DDBJ databases">
        <title>Genomic Encyclopedia of Type Strains, Phase IV (KMG-IV): sequencing the most valuable type-strain genomes for metagenomic binning, comparative biology and taxonomic classification.</title>
        <authorList>
            <person name="Goeker M."/>
        </authorList>
    </citation>
    <scope>NUCLEOTIDE SEQUENCE [LARGE SCALE GENOMIC DNA]</scope>
    <source>
        <strain evidence="7 8">DSM 566</strain>
    </source>
</reference>
<name>A0A318GXB6_9BURK</name>
<evidence type="ECO:0000256" key="1">
    <source>
        <dbReference type="ARBA" id="ARBA00005189"/>
    </source>
</evidence>
<evidence type="ECO:0000313" key="8">
    <source>
        <dbReference type="Proteomes" id="UP000247811"/>
    </source>
</evidence>
<comment type="pathway">
    <text evidence="1">Lipid metabolism.</text>
</comment>
<sequence>MIRSAHGVARLLAVVAHVFHGVWIAARHFGPSSEEAHRHRLITWWSAGLLRRLGVRLGSEGACPDGGHLLVANHVSWLDIIAVHAVCPHARFVSKADVKRWPVLGWLIGAAGTLFIERESKRDALRVVHEMAAALQSGQTVAVFPEGTTSDGAAVLPFHANLLQAAVTTNTPVQPLVLRYAEPGHAVSPRAAYIGDTSLLQSLWWIATARELTVHVRLLPVVSTTGLERRALARTLEERIAAVLSHPDRKR</sequence>